<name>Q39ZY3_SYNC1</name>
<dbReference type="HOGENOM" id="CLU_050554_1_1_7"/>
<dbReference type="KEGG" id="pca:Pcar_3089"/>
<accession>Q39ZY3</accession>
<reference evidence="1 2" key="2">
    <citation type="journal article" date="2012" name="BMC Genomics">
        <title>The genome of Pelobacter carbinolicus reveals surprising metabolic capabilities and physiological features.</title>
        <authorList>
            <person name="Aklujkar M."/>
            <person name="Haveman S.A."/>
            <person name="Didonato R.Jr."/>
            <person name="Chertkov O."/>
            <person name="Han C.S."/>
            <person name="Land M.L."/>
            <person name="Brown P."/>
            <person name="Lovley D.R."/>
        </authorList>
    </citation>
    <scope>NUCLEOTIDE SEQUENCE [LARGE SCALE GENOMIC DNA]</scope>
    <source>
        <strain evidence="2">DSM 2380 / NBRC 103641 / GraBd1</strain>
    </source>
</reference>
<proteinExistence type="predicted"/>
<dbReference type="STRING" id="338963.Pcar_3089"/>
<dbReference type="eggNOG" id="COG0177">
    <property type="taxonomic scope" value="Bacteria"/>
</dbReference>
<reference evidence="2" key="1">
    <citation type="submission" date="2005-10" db="EMBL/GenBank/DDBJ databases">
        <title>Complete sequence of Pelobacter carbinolicus DSM 2380.</title>
        <authorList>
            <person name="Copeland A."/>
            <person name="Lucas S."/>
            <person name="Lapidus A."/>
            <person name="Barry K."/>
            <person name="Detter J.C."/>
            <person name="Glavina T."/>
            <person name="Hammon N."/>
            <person name="Israni S."/>
            <person name="Pitluck S."/>
            <person name="Chertkov O."/>
            <person name="Schmutz J."/>
            <person name="Larimer F."/>
            <person name="Land M."/>
            <person name="Kyrpides N."/>
            <person name="Ivanova N."/>
            <person name="Richardson P."/>
        </authorList>
    </citation>
    <scope>NUCLEOTIDE SEQUENCE [LARGE SCALE GENOMIC DNA]</scope>
    <source>
        <strain evidence="2">DSM 2380 / NBRC 103641 / GraBd1</strain>
    </source>
</reference>
<sequence>MKIDDLLTFPLFSEELGIDLQSSCDQELFKWLLAATLFGGPVSRDIARKTYRTFQKYQLLDPESISRAGWSYLVHPVMQEGGYVRYDGIAATNVMDICNTLQNYYQGSLTQLHDTAANAEDLEGRLTAMHGMEPDVANIFLRELRPVWTKADPEPLPVVMEMAKKYKLDLSSLNRKGPDFARIESALIRLKRTRSKRTRRTAPI</sequence>
<gene>
    <name evidence="1" type="ordered locus">Pcar_3089</name>
</gene>
<protein>
    <submittedName>
        <fullName evidence="1">Uncharacterized protein</fullName>
    </submittedName>
</protein>
<evidence type="ECO:0000313" key="1">
    <source>
        <dbReference type="EMBL" id="ABA90324.1"/>
    </source>
</evidence>
<organism evidence="1 2">
    <name type="scientific">Syntrophotalea carbinolica (strain DSM 2380 / NBRC 103641 / GraBd1)</name>
    <name type="common">Pelobacter carbinolicus</name>
    <dbReference type="NCBI Taxonomy" id="338963"/>
    <lineage>
        <taxon>Bacteria</taxon>
        <taxon>Pseudomonadati</taxon>
        <taxon>Thermodesulfobacteriota</taxon>
        <taxon>Desulfuromonadia</taxon>
        <taxon>Desulfuromonadales</taxon>
        <taxon>Syntrophotaleaceae</taxon>
        <taxon>Syntrophotalea</taxon>
    </lineage>
</organism>
<keyword evidence="2" id="KW-1185">Reference proteome</keyword>
<dbReference type="RefSeq" id="WP_011342884.1">
    <property type="nucleotide sequence ID" value="NC_007498.2"/>
</dbReference>
<evidence type="ECO:0000313" key="2">
    <source>
        <dbReference type="Proteomes" id="UP000002534"/>
    </source>
</evidence>
<dbReference type="EMBL" id="CP000142">
    <property type="protein sequence ID" value="ABA90324.1"/>
    <property type="molecule type" value="Genomic_DNA"/>
</dbReference>
<dbReference type="AlphaFoldDB" id="Q39ZY3"/>
<dbReference type="OrthoDB" id="3078554at2"/>
<dbReference type="Proteomes" id="UP000002534">
    <property type="component" value="Chromosome"/>
</dbReference>